<dbReference type="GO" id="GO:0005634">
    <property type="term" value="C:nucleus"/>
    <property type="evidence" value="ECO:0007669"/>
    <property type="project" value="UniProtKB-SubCell"/>
</dbReference>
<evidence type="ECO:0000313" key="10">
    <source>
        <dbReference type="Proteomes" id="UP000019804"/>
    </source>
</evidence>
<dbReference type="RefSeq" id="XP_040635492.1">
    <property type="nucleotide sequence ID" value="XM_040784925.1"/>
</dbReference>
<dbReference type="CDD" id="cd12148">
    <property type="entry name" value="fungal_TF_MHR"/>
    <property type="match status" value="1"/>
</dbReference>
<keyword evidence="4" id="KW-0238">DNA-binding</keyword>
<keyword evidence="5" id="KW-0804">Transcription</keyword>
<dbReference type="Pfam" id="PF04082">
    <property type="entry name" value="Fungal_trans"/>
    <property type="match status" value="1"/>
</dbReference>
<dbReference type="CDD" id="cd00067">
    <property type="entry name" value="GAL4"/>
    <property type="match status" value="1"/>
</dbReference>
<dbReference type="GO" id="GO:0006351">
    <property type="term" value="P:DNA-templated transcription"/>
    <property type="evidence" value="ECO:0007669"/>
    <property type="project" value="InterPro"/>
</dbReference>
<feature type="compositionally biased region" description="Low complexity" evidence="7">
    <location>
        <begin position="1"/>
        <end position="14"/>
    </location>
</feature>
<feature type="region of interest" description="Disordered" evidence="7">
    <location>
        <begin position="1"/>
        <end position="21"/>
    </location>
</feature>
<keyword evidence="6" id="KW-0539">Nucleus</keyword>
<dbReference type="STRING" id="1388766.A0A017S4C0"/>
<feature type="domain" description="Zn(2)-C6 fungal-type" evidence="8">
    <location>
        <begin position="23"/>
        <end position="52"/>
    </location>
</feature>
<dbReference type="InterPro" id="IPR007219">
    <property type="entry name" value="XnlR_reg_dom"/>
</dbReference>
<gene>
    <name evidence="9" type="ORF">EURHEDRAFT_463976</name>
</gene>
<evidence type="ECO:0000256" key="3">
    <source>
        <dbReference type="ARBA" id="ARBA00023015"/>
    </source>
</evidence>
<proteinExistence type="predicted"/>
<reference evidence="10" key="1">
    <citation type="journal article" date="2014" name="Nat. Commun.">
        <title>Genomic adaptations of the halophilic Dead Sea filamentous fungus Eurotium rubrum.</title>
        <authorList>
            <person name="Kis-Papo T."/>
            <person name="Weig A.R."/>
            <person name="Riley R."/>
            <person name="Persoh D."/>
            <person name="Salamov A."/>
            <person name="Sun H."/>
            <person name="Lipzen A."/>
            <person name="Wasser S.P."/>
            <person name="Rambold G."/>
            <person name="Grigoriev I.V."/>
            <person name="Nevo E."/>
        </authorList>
    </citation>
    <scope>NUCLEOTIDE SEQUENCE [LARGE SCALE GENOMIC DNA]</scope>
    <source>
        <strain evidence="10">CBS 135680</strain>
    </source>
</reference>
<dbReference type="OrthoDB" id="435881at2759"/>
<sequence>MDQPSQSQTSLLSPNRSSSYNRSCIQCNRRKVRCDRNDPCGRCVKCGEPCVFPGPKRAPRKLRRPPISEVVARLRQLEEVERLRSGSPASDHGLPSSVSSCSDVFRTDNHEGKLIVKEGKSRYVGDEASAVLGDKVRELQDICSDSSSEGDFDELDASVLRFVGFLGIDRTPDVLQRSHLYPSRIQELWHVYQINVAPLIAILHKPSVDEMLCQESENINPDPAREALLLSVCHAAIVSMSPKQCIEVLGEDSETQIQKYRLATDQALARANFIKSQDIHVLQAAVLFLLCLRRKGNTRLVWAASAVVVRVAQGQGLHRDGQHLGLSYFDTEIRRRLWWHICILDMLCSGDQGTDSQIQPGMFDTRLPSNVDCDVLYPSLTEMPLEKVGCTDITLCIVQCEIIASLYWPNKFTGANLSRNNQENLVKSLAYRLENQYLKHLDLEIPVQWMYATIARLTLSKSWLLAHCKTSTMGEDGPAMSQETDDKAFNMAIEVVKFAHLLHTNESTSQWAWLSKSYKQWHAIAFILSELCTRLITPETNHAWEVVTEVYRQWEDDDTQTSLMLRKPISRLMEHAALSRAAKMPFNQLAGSSPSIGAPLGEPASNSEILSPGMYGLPLSGMEWLCEPLL</sequence>
<dbReference type="GO" id="GO:0008270">
    <property type="term" value="F:zinc ion binding"/>
    <property type="evidence" value="ECO:0007669"/>
    <property type="project" value="InterPro"/>
</dbReference>
<accession>A0A017S4C0</accession>
<evidence type="ECO:0000256" key="7">
    <source>
        <dbReference type="SAM" id="MobiDB-lite"/>
    </source>
</evidence>
<dbReference type="Gene3D" id="4.10.240.10">
    <property type="entry name" value="Zn(2)-C6 fungal-type DNA-binding domain"/>
    <property type="match status" value="1"/>
</dbReference>
<dbReference type="InterPro" id="IPR036864">
    <property type="entry name" value="Zn2-C6_fun-type_DNA-bd_sf"/>
</dbReference>
<keyword evidence="3" id="KW-0805">Transcription regulation</keyword>
<comment type="subcellular location">
    <subcellularLocation>
        <location evidence="1">Nucleus</location>
    </subcellularLocation>
</comment>
<dbReference type="GO" id="GO:0000981">
    <property type="term" value="F:DNA-binding transcription factor activity, RNA polymerase II-specific"/>
    <property type="evidence" value="ECO:0007669"/>
    <property type="project" value="InterPro"/>
</dbReference>
<evidence type="ECO:0000259" key="8">
    <source>
        <dbReference type="PROSITE" id="PS50048"/>
    </source>
</evidence>
<evidence type="ECO:0000256" key="5">
    <source>
        <dbReference type="ARBA" id="ARBA00023163"/>
    </source>
</evidence>
<evidence type="ECO:0000256" key="2">
    <source>
        <dbReference type="ARBA" id="ARBA00022723"/>
    </source>
</evidence>
<dbReference type="Proteomes" id="UP000019804">
    <property type="component" value="Unassembled WGS sequence"/>
</dbReference>
<dbReference type="PROSITE" id="PS50048">
    <property type="entry name" value="ZN2_CY6_FUNGAL_2"/>
    <property type="match status" value="1"/>
</dbReference>
<dbReference type="GO" id="GO:0003677">
    <property type="term" value="F:DNA binding"/>
    <property type="evidence" value="ECO:0007669"/>
    <property type="project" value="UniProtKB-KW"/>
</dbReference>
<dbReference type="PANTHER" id="PTHR31001:SF50">
    <property type="entry name" value="ZN(II)2CYS6 TRANSCRIPTION FACTOR (EUROFUNG)"/>
    <property type="match status" value="1"/>
</dbReference>
<dbReference type="HOGENOM" id="CLU_004083_7_2_1"/>
<dbReference type="PANTHER" id="PTHR31001">
    <property type="entry name" value="UNCHARACTERIZED TRANSCRIPTIONAL REGULATORY PROTEIN"/>
    <property type="match status" value="1"/>
</dbReference>
<evidence type="ECO:0000313" key="9">
    <source>
        <dbReference type="EMBL" id="EYE91802.1"/>
    </source>
</evidence>
<organism evidence="9 10">
    <name type="scientific">Aspergillus ruber (strain CBS 135680)</name>
    <dbReference type="NCBI Taxonomy" id="1388766"/>
    <lineage>
        <taxon>Eukaryota</taxon>
        <taxon>Fungi</taxon>
        <taxon>Dikarya</taxon>
        <taxon>Ascomycota</taxon>
        <taxon>Pezizomycotina</taxon>
        <taxon>Eurotiomycetes</taxon>
        <taxon>Eurotiomycetidae</taxon>
        <taxon>Eurotiales</taxon>
        <taxon>Aspergillaceae</taxon>
        <taxon>Aspergillus</taxon>
        <taxon>Aspergillus subgen. Aspergillus</taxon>
    </lineage>
</organism>
<keyword evidence="10" id="KW-1185">Reference proteome</keyword>
<dbReference type="InterPro" id="IPR001138">
    <property type="entry name" value="Zn2Cys6_DnaBD"/>
</dbReference>
<keyword evidence="2" id="KW-0479">Metal-binding</keyword>
<dbReference type="SUPFAM" id="SSF57701">
    <property type="entry name" value="Zn2/Cys6 DNA-binding domain"/>
    <property type="match status" value="1"/>
</dbReference>
<dbReference type="GeneID" id="63700049"/>
<dbReference type="SMART" id="SM00066">
    <property type="entry name" value="GAL4"/>
    <property type="match status" value="1"/>
</dbReference>
<name>A0A017S4C0_ASPRC</name>
<protein>
    <submittedName>
        <fullName evidence="9">C6 transcription factor</fullName>
    </submittedName>
</protein>
<dbReference type="EMBL" id="KK088441">
    <property type="protein sequence ID" value="EYE91802.1"/>
    <property type="molecule type" value="Genomic_DNA"/>
</dbReference>
<evidence type="ECO:0000256" key="4">
    <source>
        <dbReference type="ARBA" id="ARBA00023125"/>
    </source>
</evidence>
<evidence type="ECO:0000256" key="6">
    <source>
        <dbReference type="ARBA" id="ARBA00023242"/>
    </source>
</evidence>
<dbReference type="Pfam" id="PF00172">
    <property type="entry name" value="Zn_clus"/>
    <property type="match status" value="1"/>
</dbReference>
<dbReference type="SMART" id="SM00906">
    <property type="entry name" value="Fungal_trans"/>
    <property type="match status" value="1"/>
</dbReference>
<dbReference type="AlphaFoldDB" id="A0A017S4C0"/>
<evidence type="ECO:0000256" key="1">
    <source>
        <dbReference type="ARBA" id="ARBA00004123"/>
    </source>
</evidence>
<dbReference type="InterPro" id="IPR050613">
    <property type="entry name" value="Sec_Metabolite_Reg"/>
</dbReference>